<keyword evidence="3" id="KW-1185">Reference proteome</keyword>
<dbReference type="InterPro" id="IPR025528">
    <property type="entry name" value="BrnA_antitoxin"/>
</dbReference>
<reference evidence="2 3" key="1">
    <citation type="submission" date="2018-09" db="EMBL/GenBank/DDBJ databases">
        <title>Sphingomonas peninsula sp. nov., isolated from fildes peninsula, Antarctic soil.</title>
        <authorList>
            <person name="Yingchao G."/>
        </authorList>
    </citation>
    <scope>NUCLEOTIDE SEQUENCE [LARGE SCALE GENOMIC DNA]</scope>
    <source>
        <strain evidence="2 3">YZ-8</strain>
        <plasmid evidence="2 3">unnamed1</plasmid>
    </source>
</reference>
<dbReference type="EMBL" id="CP032828">
    <property type="protein sequence ID" value="AYJ85311.1"/>
    <property type="molecule type" value="Genomic_DNA"/>
</dbReference>
<organism evidence="2 3">
    <name type="scientific">Sphingomonas paeninsulae</name>
    <dbReference type="NCBI Taxonomy" id="2319844"/>
    <lineage>
        <taxon>Bacteria</taxon>
        <taxon>Pseudomonadati</taxon>
        <taxon>Pseudomonadota</taxon>
        <taxon>Alphaproteobacteria</taxon>
        <taxon>Sphingomonadales</taxon>
        <taxon>Sphingomonadaceae</taxon>
        <taxon>Sphingomonas</taxon>
    </lineage>
</organism>
<keyword evidence="2" id="KW-0614">Plasmid</keyword>
<accession>A0A494THM3</accession>
<evidence type="ECO:0008006" key="4">
    <source>
        <dbReference type="Google" id="ProtNLM"/>
    </source>
</evidence>
<name>A0A494THM3_SPHPE</name>
<dbReference type="RefSeq" id="WP_121151782.1">
    <property type="nucleotide sequence ID" value="NZ_CP032828.1"/>
</dbReference>
<evidence type="ECO:0000313" key="2">
    <source>
        <dbReference type="EMBL" id="AYJ85311.1"/>
    </source>
</evidence>
<evidence type="ECO:0000313" key="3">
    <source>
        <dbReference type="Proteomes" id="UP000276254"/>
    </source>
</evidence>
<sequence length="91" mass="9942">MVSDKHGPVVFDSDNPEWTAEDFAKARPIADFPELSAAFPNGSKPRGRPKGSVSSSKTLVSLRLDNDVLERFRATGPGWQSRINEALRSAT</sequence>
<gene>
    <name evidence="2" type="ORF">D3Y57_04650</name>
</gene>
<geneLocation type="plasmid" evidence="2">
    <name>unnamed1</name>
</geneLocation>
<proteinExistence type="predicted"/>
<dbReference type="Pfam" id="PF14384">
    <property type="entry name" value="BrnA_antitoxin"/>
    <property type="match status" value="1"/>
</dbReference>
<dbReference type="GeneID" id="39491879"/>
<feature type="region of interest" description="Disordered" evidence="1">
    <location>
        <begin position="37"/>
        <end position="56"/>
    </location>
</feature>
<evidence type="ECO:0000256" key="1">
    <source>
        <dbReference type="SAM" id="MobiDB-lite"/>
    </source>
</evidence>
<dbReference type="KEGG" id="spha:D3Y57_04650"/>
<dbReference type="Proteomes" id="UP000276254">
    <property type="component" value="Plasmid unnamed1"/>
</dbReference>
<dbReference type="AlphaFoldDB" id="A0A494THM3"/>
<protein>
    <recommendedName>
        <fullName evidence="4">BrnA antitoxin of type II toxin-antitoxin system</fullName>
    </recommendedName>
</protein>
<dbReference type="OrthoDB" id="361944at2"/>